<evidence type="ECO:0000313" key="5">
    <source>
        <dbReference type="EMBL" id="MCC4307805.1"/>
    </source>
</evidence>
<dbReference type="Gene3D" id="3.30.930.10">
    <property type="entry name" value="Bira Bifunctional Protein, Domain 2"/>
    <property type="match status" value="1"/>
</dbReference>
<keyword evidence="3" id="KW-0067">ATP-binding</keyword>
<dbReference type="GO" id="GO:0000049">
    <property type="term" value="F:tRNA binding"/>
    <property type="evidence" value="ECO:0007669"/>
    <property type="project" value="TreeGrafter"/>
</dbReference>
<gene>
    <name evidence="5" type="primary">genX</name>
    <name evidence="5" type="ORF">LL252_04395</name>
</gene>
<keyword evidence="2" id="KW-0547">Nucleotide-binding</keyword>
<dbReference type="Pfam" id="PF00152">
    <property type="entry name" value="tRNA-synt_2"/>
    <property type="match status" value="1"/>
</dbReference>
<name>A0A9Q3UKD0_9GAMM</name>
<dbReference type="GO" id="GO:0004824">
    <property type="term" value="F:lysine-tRNA ligase activity"/>
    <property type="evidence" value="ECO:0007669"/>
    <property type="project" value="InterPro"/>
</dbReference>
<dbReference type="InterPro" id="IPR045864">
    <property type="entry name" value="aa-tRNA-synth_II/BPL/LPL"/>
</dbReference>
<dbReference type="GO" id="GO:0005524">
    <property type="term" value="F:ATP binding"/>
    <property type="evidence" value="ECO:0007669"/>
    <property type="project" value="UniProtKB-KW"/>
</dbReference>
<sequence length="312" mass="33593">MNDASWRPGAALDALKARADLLRTVRAFFDARGVLEVSTPSLAAHAVSDEHIDAIEVPGHGWLQTSPEYHMKRLLAAGSGPIYQIARAFRDGEAGARHNPEFTLLEWYRPGFDLEALVDECLALLTPLCAAGAERHRFRALFRDVTGLDPLTATAAALADRATGAGAPAGLSGPQAVDYLMATVVEPALDPAVITVVVDFPGWAAALAQTAGDDDGATVARRFEIYHRGLELANGYQELLDADEQARRFARDNEKRRAAGKRPMTPDPYLLDALRAGLPPCSGVALGLERLHMAVSGAGRIDQVWPFPRDRA</sequence>
<dbReference type="InterPro" id="IPR006195">
    <property type="entry name" value="aa-tRNA-synth_II"/>
</dbReference>
<dbReference type="InterPro" id="IPR018149">
    <property type="entry name" value="Lys-tRNA-synth_II_C"/>
</dbReference>
<proteinExistence type="predicted"/>
<dbReference type="NCBIfam" id="TIGR00462">
    <property type="entry name" value="genX"/>
    <property type="match status" value="1"/>
</dbReference>
<dbReference type="InterPro" id="IPR004525">
    <property type="entry name" value="EpmA"/>
</dbReference>
<evidence type="ECO:0000256" key="1">
    <source>
        <dbReference type="ARBA" id="ARBA00022598"/>
    </source>
</evidence>
<evidence type="ECO:0000256" key="3">
    <source>
        <dbReference type="ARBA" id="ARBA00022840"/>
    </source>
</evidence>
<keyword evidence="6" id="KW-1185">Reference proteome</keyword>
<dbReference type="RefSeq" id="WP_228233207.1">
    <property type="nucleotide sequence ID" value="NZ_ARXL01000025.1"/>
</dbReference>
<dbReference type="AlphaFoldDB" id="A0A9Q3UKD0"/>
<dbReference type="PROSITE" id="PS50862">
    <property type="entry name" value="AA_TRNA_LIGASE_II"/>
    <property type="match status" value="1"/>
</dbReference>
<dbReference type="GO" id="GO:0005829">
    <property type="term" value="C:cytosol"/>
    <property type="evidence" value="ECO:0007669"/>
    <property type="project" value="TreeGrafter"/>
</dbReference>
<dbReference type="NCBIfam" id="NF006828">
    <property type="entry name" value="PRK09350.1"/>
    <property type="match status" value="1"/>
</dbReference>
<comment type="caution">
    <text evidence="5">The sequence shown here is derived from an EMBL/GenBank/DDBJ whole genome shotgun (WGS) entry which is preliminary data.</text>
</comment>
<dbReference type="GO" id="GO:0006430">
    <property type="term" value="P:lysyl-tRNA aminoacylation"/>
    <property type="evidence" value="ECO:0007669"/>
    <property type="project" value="InterPro"/>
</dbReference>
<evidence type="ECO:0000313" key="6">
    <source>
        <dbReference type="Proteomes" id="UP001108027"/>
    </source>
</evidence>
<dbReference type="SUPFAM" id="SSF55681">
    <property type="entry name" value="Class II aaRS and biotin synthetases"/>
    <property type="match status" value="1"/>
</dbReference>
<evidence type="ECO:0000259" key="4">
    <source>
        <dbReference type="PROSITE" id="PS50862"/>
    </source>
</evidence>
<dbReference type="PANTHER" id="PTHR42918:SF6">
    <property type="entry name" value="ELONGATION FACTOR P--(R)-BETA-LYSINE LIGASE"/>
    <property type="match status" value="1"/>
</dbReference>
<evidence type="ECO:0000256" key="2">
    <source>
        <dbReference type="ARBA" id="ARBA00022741"/>
    </source>
</evidence>
<keyword evidence="1" id="KW-0436">Ligase</keyword>
<feature type="domain" description="Aminoacyl-transfer RNA synthetases class-II family profile" evidence="4">
    <location>
        <begin position="13"/>
        <end position="308"/>
    </location>
</feature>
<protein>
    <submittedName>
        <fullName evidence="5">EF-P lysine aminoacylase GenX</fullName>
    </submittedName>
</protein>
<reference evidence="5" key="1">
    <citation type="submission" date="2021-10" db="EMBL/GenBank/DDBJ databases">
        <title>The diversity and Nitrogen Metabolism of Culturable Nitrate-Utilizing Bacteria Within the Oxygen Minimum Zone of the Changjiang (Yangtze River)Estuary.</title>
        <authorList>
            <person name="Zhang D."/>
            <person name="Zheng J."/>
            <person name="Liu S."/>
            <person name="He W."/>
        </authorList>
    </citation>
    <scope>NUCLEOTIDE SEQUENCE</scope>
    <source>
        <strain evidence="5">FXH-223</strain>
    </source>
</reference>
<dbReference type="InterPro" id="IPR004364">
    <property type="entry name" value="Aa-tRNA-synt_II"/>
</dbReference>
<dbReference type="PANTHER" id="PTHR42918">
    <property type="entry name" value="LYSYL-TRNA SYNTHETASE"/>
    <property type="match status" value="1"/>
</dbReference>
<accession>A0A9Q3UKD0</accession>
<organism evidence="5 6">
    <name type="scientific">Alloalcanivorax marinus</name>
    <dbReference type="NCBI Taxonomy" id="1177169"/>
    <lineage>
        <taxon>Bacteria</taxon>
        <taxon>Pseudomonadati</taxon>
        <taxon>Pseudomonadota</taxon>
        <taxon>Gammaproteobacteria</taxon>
        <taxon>Oceanospirillales</taxon>
        <taxon>Alcanivoracaceae</taxon>
        <taxon>Alloalcanivorax</taxon>
    </lineage>
</organism>
<dbReference type="Proteomes" id="UP001108027">
    <property type="component" value="Unassembled WGS sequence"/>
</dbReference>
<dbReference type="EMBL" id="JAJGNA010000003">
    <property type="protein sequence ID" value="MCC4307805.1"/>
    <property type="molecule type" value="Genomic_DNA"/>
</dbReference>
<dbReference type="PRINTS" id="PR00982">
    <property type="entry name" value="TRNASYNTHLYS"/>
</dbReference>